<sequence>MTSHPEPEAAAGDVRAAVGSAPISDAVNAPVADVVEETPVRLRERISYATGDIGGNLIFATVSSFVLFYFTDTVGIGAAIAGTIILLGRVLDGTMDLVVGTLIDKTQTRWGKARPWILLSTPIVTLAFVGLFNVPAGLSSTGQEIYAFVFYFLCLAIGYTGSNLAYHTLLSVITSDGKTRVSLTVMRTFAALLATLLVNFFTIPLIGRFGGGQTGWSITVAIYAAIAAITFIVVFLGTKERVTTTVEADRSSSRSVLELIRILLKNKYFYLGFALFFTQFLASGVGSVGIYFAKDVLGDPSLYSFFSLATMGPLLIGMWFMPMITARFGKRLPFLVGSALAVVGLGIALIDPTNFTMVIAGSVVRSIGTIPVSAALFALVADIVDYGEWRTGVRVDAMTYSAATAGQNLGAGVGAALVGWLLAASQYDGAAATQLQSAIDMEIFLFLGLPLIVYALQFVIAIFLNIDRYQPGMSEDLRLRRTGAIRIPQN</sequence>
<feature type="transmembrane region" description="Helical" evidence="5">
    <location>
        <begin position="189"/>
        <end position="210"/>
    </location>
</feature>
<feature type="transmembrane region" description="Helical" evidence="5">
    <location>
        <begin position="405"/>
        <end position="423"/>
    </location>
</feature>
<keyword evidence="7" id="KW-0813">Transport</keyword>
<keyword evidence="7" id="KW-0762">Sugar transport</keyword>
<comment type="subcellular location">
    <subcellularLocation>
        <location evidence="1">Cell membrane</location>
        <topology evidence="1">Multi-pass membrane protein</topology>
    </subcellularLocation>
</comment>
<feature type="transmembrane region" description="Helical" evidence="5">
    <location>
        <begin position="268"/>
        <end position="290"/>
    </location>
</feature>
<dbReference type="Gene3D" id="1.20.1250.20">
    <property type="entry name" value="MFS general substrate transporter like domains"/>
    <property type="match status" value="2"/>
</dbReference>
<keyword evidence="3 5" id="KW-1133">Transmembrane helix</keyword>
<proteinExistence type="predicted"/>
<dbReference type="GO" id="GO:0015293">
    <property type="term" value="F:symporter activity"/>
    <property type="evidence" value="ECO:0007669"/>
    <property type="project" value="InterPro"/>
</dbReference>
<feature type="transmembrane region" description="Helical" evidence="5">
    <location>
        <begin position="332"/>
        <end position="350"/>
    </location>
</feature>
<dbReference type="InterPro" id="IPR020846">
    <property type="entry name" value="MFS_dom"/>
</dbReference>
<dbReference type="InterPro" id="IPR001927">
    <property type="entry name" value="Na/Gal_symport"/>
</dbReference>
<dbReference type="SUPFAM" id="SSF103473">
    <property type="entry name" value="MFS general substrate transporter"/>
    <property type="match status" value="1"/>
</dbReference>
<evidence type="ECO:0000256" key="5">
    <source>
        <dbReference type="SAM" id="Phobius"/>
    </source>
</evidence>
<evidence type="ECO:0000256" key="2">
    <source>
        <dbReference type="ARBA" id="ARBA00022692"/>
    </source>
</evidence>
<organism evidence="7 8">
    <name type="scientific">Pseudoclavibacter terrae</name>
    <dbReference type="NCBI Taxonomy" id="1530195"/>
    <lineage>
        <taxon>Bacteria</taxon>
        <taxon>Bacillati</taxon>
        <taxon>Actinomycetota</taxon>
        <taxon>Actinomycetes</taxon>
        <taxon>Micrococcales</taxon>
        <taxon>Microbacteriaceae</taxon>
        <taxon>Pseudoclavibacter</taxon>
    </lineage>
</organism>
<evidence type="ECO:0000256" key="3">
    <source>
        <dbReference type="ARBA" id="ARBA00022989"/>
    </source>
</evidence>
<dbReference type="GO" id="GO:0006814">
    <property type="term" value="P:sodium ion transport"/>
    <property type="evidence" value="ECO:0007669"/>
    <property type="project" value="InterPro"/>
</dbReference>
<dbReference type="PANTHER" id="PTHR11328">
    <property type="entry name" value="MAJOR FACILITATOR SUPERFAMILY DOMAIN-CONTAINING PROTEIN"/>
    <property type="match status" value="1"/>
</dbReference>
<feature type="transmembrane region" description="Helical" evidence="5">
    <location>
        <begin position="115"/>
        <end position="133"/>
    </location>
</feature>
<gene>
    <name evidence="7" type="ORF">F8O03_13540</name>
</gene>
<dbReference type="GO" id="GO:0008643">
    <property type="term" value="P:carbohydrate transport"/>
    <property type="evidence" value="ECO:0007669"/>
    <property type="project" value="InterPro"/>
</dbReference>
<feature type="transmembrane region" description="Helical" evidence="5">
    <location>
        <begin position="216"/>
        <end position="236"/>
    </location>
</feature>
<evidence type="ECO:0000256" key="4">
    <source>
        <dbReference type="ARBA" id="ARBA00023136"/>
    </source>
</evidence>
<dbReference type="GO" id="GO:0005886">
    <property type="term" value="C:plasma membrane"/>
    <property type="evidence" value="ECO:0007669"/>
    <property type="project" value="UniProtKB-SubCell"/>
</dbReference>
<feature type="domain" description="Major facilitator superfamily (MFS) profile" evidence="6">
    <location>
        <begin position="44"/>
        <end position="466"/>
    </location>
</feature>
<feature type="transmembrane region" description="Helical" evidence="5">
    <location>
        <begin position="145"/>
        <end position="169"/>
    </location>
</feature>
<name>A0A7J5B0A4_9MICO</name>
<feature type="transmembrane region" description="Helical" evidence="5">
    <location>
        <begin position="443"/>
        <end position="464"/>
    </location>
</feature>
<evidence type="ECO:0000313" key="8">
    <source>
        <dbReference type="Proteomes" id="UP000490386"/>
    </source>
</evidence>
<keyword evidence="4 5" id="KW-0472">Membrane</keyword>
<dbReference type="PANTHER" id="PTHR11328:SF24">
    <property type="entry name" value="MAJOR FACILITATOR SUPERFAMILY (MFS) PROFILE DOMAIN-CONTAINING PROTEIN"/>
    <property type="match status" value="1"/>
</dbReference>
<dbReference type="InterPro" id="IPR036259">
    <property type="entry name" value="MFS_trans_sf"/>
</dbReference>
<dbReference type="PROSITE" id="PS50850">
    <property type="entry name" value="MFS"/>
    <property type="match status" value="1"/>
</dbReference>
<dbReference type="Proteomes" id="UP000490386">
    <property type="component" value="Unassembled WGS sequence"/>
</dbReference>
<feature type="transmembrane region" description="Helical" evidence="5">
    <location>
        <begin position="362"/>
        <end position="384"/>
    </location>
</feature>
<dbReference type="Pfam" id="PF13347">
    <property type="entry name" value="MFS_2"/>
    <property type="match status" value="1"/>
</dbReference>
<keyword evidence="8" id="KW-1185">Reference proteome</keyword>
<evidence type="ECO:0000313" key="7">
    <source>
        <dbReference type="EMBL" id="KAB1637292.1"/>
    </source>
</evidence>
<feature type="transmembrane region" description="Helical" evidence="5">
    <location>
        <begin position="76"/>
        <end position="103"/>
    </location>
</feature>
<dbReference type="RefSeq" id="WP_151424315.1">
    <property type="nucleotide sequence ID" value="NZ_WBJX01000004.1"/>
</dbReference>
<accession>A0A7J5B0A4</accession>
<dbReference type="CDD" id="cd17332">
    <property type="entry name" value="MFS_MelB_like"/>
    <property type="match status" value="1"/>
</dbReference>
<reference evidence="7 8" key="1">
    <citation type="submission" date="2019-09" db="EMBL/GenBank/DDBJ databases">
        <title>Phylogeny of genus Pseudoclavibacter and closely related genus.</title>
        <authorList>
            <person name="Li Y."/>
        </authorList>
    </citation>
    <scope>NUCLEOTIDE SEQUENCE [LARGE SCALE GENOMIC DNA]</scope>
    <source>
        <strain evidence="7 8">THG-MD12</strain>
    </source>
</reference>
<feature type="transmembrane region" description="Helical" evidence="5">
    <location>
        <begin position="302"/>
        <end position="320"/>
    </location>
</feature>
<keyword evidence="2 5" id="KW-0812">Transmembrane</keyword>
<comment type="caution">
    <text evidence="7">The sequence shown here is derived from an EMBL/GenBank/DDBJ whole genome shotgun (WGS) entry which is preliminary data.</text>
</comment>
<evidence type="ECO:0000259" key="6">
    <source>
        <dbReference type="PROSITE" id="PS50850"/>
    </source>
</evidence>
<evidence type="ECO:0000256" key="1">
    <source>
        <dbReference type="ARBA" id="ARBA00004651"/>
    </source>
</evidence>
<dbReference type="InterPro" id="IPR039672">
    <property type="entry name" value="MFS_2"/>
</dbReference>
<dbReference type="NCBIfam" id="TIGR00792">
    <property type="entry name" value="gph"/>
    <property type="match status" value="1"/>
</dbReference>
<dbReference type="AlphaFoldDB" id="A0A7J5B0A4"/>
<dbReference type="EMBL" id="WBJX01000004">
    <property type="protein sequence ID" value="KAB1637292.1"/>
    <property type="molecule type" value="Genomic_DNA"/>
</dbReference>
<protein>
    <submittedName>
        <fullName evidence="7">Sugar transporter</fullName>
    </submittedName>
</protein>
<dbReference type="OrthoDB" id="181905at2"/>